<dbReference type="EMBL" id="JAMXIB010000023">
    <property type="protein sequence ID" value="MCO5726080.1"/>
    <property type="molecule type" value="Genomic_DNA"/>
</dbReference>
<sequence>MREARGFANRAGYIKALILAKRRDRIRLLAAARALKNELGNFAPLENPPAK</sequence>
<protein>
    <submittedName>
        <fullName evidence="1">Uncharacterized protein</fullName>
    </submittedName>
</protein>
<proteinExistence type="predicted"/>
<dbReference type="RefSeq" id="WP_252742452.1">
    <property type="nucleotide sequence ID" value="NZ_JAMXIB010000023.1"/>
</dbReference>
<organism evidence="1 2">
    <name type="scientific">Robiginitalea marina</name>
    <dbReference type="NCBI Taxonomy" id="2954105"/>
    <lineage>
        <taxon>Bacteria</taxon>
        <taxon>Pseudomonadati</taxon>
        <taxon>Bacteroidota</taxon>
        <taxon>Flavobacteriia</taxon>
        <taxon>Flavobacteriales</taxon>
        <taxon>Flavobacteriaceae</taxon>
        <taxon>Robiginitalea</taxon>
    </lineage>
</organism>
<accession>A0ABT1B2H3</accession>
<dbReference type="Proteomes" id="UP001206312">
    <property type="component" value="Unassembled WGS sequence"/>
</dbReference>
<comment type="caution">
    <text evidence="1">The sequence shown here is derived from an EMBL/GenBank/DDBJ whole genome shotgun (WGS) entry which is preliminary data.</text>
</comment>
<name>A0ABT1B2H3_9FLAO</name>
<gene>
    <name evidence="1" type="ORF">NG653_14560</name>
</gene>
<reference evidence="1 2" key="1">
    <citation type="submission" date="2022-06" db="EMBL/GenBank/DDBJ databases">
        <authorList>
            <person name="Xuan X."/>
        </authorList>
    </citation>
    <scope>NUCLEOTIDE SEQUENCE [LARGE SCALE GENOMIC DNA]</scope>
    <source>
        <strain evidence="1 2">2V75</strain>
    </source>
</reference>
<evidence type="ECO:0000313" key="1">
    <source>
        <dbReference type="EMBL" id="MCO5726080.1"/>
    </source>
</evidence>
<keyword evidence="2" id="KW-1185">Reference proteome</keyword>
<evidence type="ECO:0000313" key="2">
    <source>
        <dbReference type="Proteomes" id="UP001206312"/>
    </source>
</evidence>